<dbReference type="GO" id="GO:0005634">
    <property type="term" value="C:nucleus"/>
    <property type="evidence" value="ECO:0007669"/>
    <property type="project" value="TreeGrafter"/>
</dbReference>
<dbReference type="InterPro" id="IPR013087">
    <property type="entry name" value="Znf_C2H2_type"/>
</dbReference>
<dbReference type="Pfam" id="PF13894">
    <property type="entry name" value="zf-C2H2_4"/>
    <property type="match status" value="1"/>
</dbReference>
<comment type="caution">
    <text evidence="7">The sequence shown here is derived from an EMBL/GenBank/DDBJ whole genome shotgun (WGS) entry which is preliminary data.</text>
</comment>
<dbReference type="Gene3D" id="3.30.160.60">
    <property type="entry name" value="Classic Zinc Finger"/>
    <property type="match status" value="3"/>
</dbReference>
<evidence type="ECO:0000313" key="7">
    <source>
        <dbReference type="EMBL" id="CAF4888803.1"/>
    </source>
</evidence>
<dbReference type="GO" id="GO:0000981">
    <property type="term" value="F:DNA-binding transcription factor activity, RNA polymerase II-specific"/>
    <property type="evidence" value="ECO:0007669"/>
    <property type="project" value="TreeGrafter"/>
</dbReference>
<evidence type="ECO:0000313" key="8">
    <source>
        <dbReference type="Proteomes" id="UP000663880"/>
    </source>
</evidence>
<dbReference type="OrthoDB" id="6077919at2759"/>
<evidence type="ECO:0000256" key="1">
    <source>
        <dbReference type="ARBA" id="ARBA00022723"/>
    </source>
</evidence>
<proteinExistence type="predicted"/>
<dbReference type="Pfam" id="PF00096">
    <property type="entry name" value="zf-C2H2"/>
    <property type="match status" value="2"/>
</dbReference>
<feature type="domain" description="C2H2-type" evidence="6">
    <location>
        <begin position="249"/>
        <end position="276"/>
    </location>
</feature>
<keyword evidence="3 5" id="KW-0863">Zinc-finger</keyword>
<dbReference type="PANTHER" id="PTHR24379">
    <property type="entry name" value="KRAB AND ZINC FINGER DOMAIN-CONTAINING"/>
    <property type="match status" value="1"/>
</dbReference>
<evidence type="ECO:0000259" key="6">
    <source>
        <dbReference type="PROSITE" id="PS50157"/>
    </source>
</evidence>
<keyword evidence="8" id="KW-1185">Reference proteome</keyword>
<dbReference type="EMBL" id="CAJOBZ010000031">
    <property type="protein sequence ID" value="CAF4888803.1"/>
    <property type="molecule type" value="Genomic_DNA"/>
</dbReference>
<reference evidence="7" key="1">
    <citation type="submission" date="2021-02" db="EMBL/GenBank/DDBJ databases">
        <authorList>
            <person name="Steward A R."/>
        </authorList>
    </citation>
    <scope>NUCLEOTIDE SEQUENCE</scope>
</reference>
<dbReference type="InterPro" id="IPR036236">
    <property type="entry name" value="Znf_C2H2_sf"/>
</dbReference>
<dbReference type="FunFam" id="3.30.160.60:FF:000065">
    <property type="entry name" value="B-cell CLL/lymphoma 6, member B"/>
    <property type="match status" value="1"/>
</dbReference>
<keyword evidence="4" id="KW-0862">Zinc</keyword>
<evidence type="ECO:0000256" key="2">
    <source>
        <dbReference type="ARBA" id="ARBA00022737"/>
    </source>
</evidence>
<keyword evidence="2" id="KW-0677">Repeat</keyword>
<evidence type="ECO:0000256" key="5">
    <source>
        <dbReference type="PROSITE-ProRule" id="PRU00042"/>
    </source>
</evidence>
<dbReference type="PROSITE" id="PS50157">
    <property type="entry name" value="ZINC_FINGER_C2H2_2"/>
    <property type="match status" value="4"/>
</dbReference>
<dbReference type="AlphaFoldDB" id="A0A821UEP6"/>
<sequence>MIRHGSNDTETTKHKQNLKYILLYSNANPIRNKDSLGYGCGFCPEQYQEPLDLKKHFFNEHNDERLIKFMSNRLFEQVVKLDITTLNCAICNVRVSDLEEFLTHLKIEHQKKVYTDIKTPILPFKFDTPELRCAVCSTEYTTFKLLQEHMSSHFGSYICNTCGHSYMSEKLLTECAIIKSGRTSVRQNAINVKFASRDLRTIGRKSSIWLKEHGAPPVVLNCQACDRVFHNQRALSMHTKKDHLMERPHKCEECEMKFFNKGGLQRHMAKHTGLRLFQCDVCFKSYGRKNTLREHMRIHADDRRFVCGHCGQAFVQKCSWRSHMRSKHGEEH</sequence>
<feature type="domain" description="C2H2-type" evidence="6">
    <location>
        <begin position="220"/>
        <end position="248"/>
    </location>
</feature>
<feature type="domain" description="C2H2-type" evidence="6">
    <location>
        <begin position="305"/>
        <end position="332"/>
    </location>
</feature>
<dbReference type="GO" id="GO:0000977">
    <property type="term" value="F:RNA polymerase II transcription regulatory region sequence-specific DNA binding"/>
    <property type="evidence" value="ECO:0007669"/>
    <property type="project" value="TreeGrafter"/>
</dbReference>
<feature type="domain" description="C2H2-type" evidence="6">
    <location>
        <begin position="277"/>
        <end position="304"/>
    </location>
</feature>
<gene>
    <name evidence="7" type="ORF">PMACD_LOCUS10265</name>
</gene>
<dbReference type="PROSITE" id="PS00028">
    <property type="entry name" value="ZINC_FINGER_C2H2_1"/>
    <property type="match status" value="6"/>
</dbReference>
<name>A0A821UEP6_9NEOP</name>
<evidence type="ECO:0000256" key="4">
    <source>
        <dbReference type="ARBA" id="ARBA00022833"/>
    </source>
</evidence>
<dbReference type="PANTHER" id="PTHR24379:SF127">
    <property type="entry name" value="BLOODY FINGERS-RELATED"/>
    <property type="match status" value="1"/>
</dbReference>
<dbReference type="GO" id="GO:0008270">
    <property type="term" value="F:zinc ion binding"/>
    <property type="evidence" value="ECO:0007669"/>
    <property type="project" value="UniProtKB-KW"/>
</dbReference>
<dbReference type="SUPFAM" id="SSF57667">
    <property type="entry name" value="beta-beta-alpha zinc fingers"/>
    <property type="match status" value="2"/>
</dbReference>
<keyword evidence="1" id="KW-0479">Metal-binding</keyword>
<dbReference type="Proteomes" id="UP000663880">
    <property type="component" value="Unassembled WGS sequence"/>
</dbReference>
<dbReference type="FunFam" id="3.30.160.60:FF:000624">
    <property type="entry name" value="zinc finger protein 697"/>
    <property type="match status" value="1"/>
</dbReference>
<protein>
    <recommendedName>
        <fullName evidence="6">C2H2-type domain-containing protein</fullName>
    </recommendedName>
</protein>
<evidence type="ECO:0000256" key="3">
    <source>
        <dbReference type="ARBA" id="ARBA00022771"/>
    </source>
</evidence>
<organism evidence="7 8">
    <name type="scientific">Pieris macdunnoughi</name>
    <dbReference type="NCBI Taxonomy" id="345717"/>
    <lineage>
        <taxon>Eukaryota</taxon>
        <taxon>Metazoa</taxon>
        <taxon>Ecdysozoa</taxon>
        <taxon>Arthropoda</taxon>
        <taxon>Hexapoda</taxon>
        <taxon>Insecta</taxon>
        <taxon>Pterygota</taxon>
        <taxon>Neoptera</taxon>
        <taxon>Endopterygota</taxon>
        <taxon>Lepidoptera</taxon>
        <taxon>Glossata</taxon>
        <taxon>Ditrysia</taxon>
        <taxon>Papilionoidea</taxon>
        <taxon>Pieridae</taxon>
        <taxon>Pierinae</taxon>
        <taxon>Pieris</taxon>
    </lineage>
</organism>
<accession>A0A821UEP6</accession>
<dbReference type="SMART" id="SM00355">
    <property type="entry name" value="ZnF_C2H2"/>
    <property type="match status" value="7"/>
</dbReference>